<name>A0A975G598_9CAUL</name>
<evidence type="ECO:0000256" key="2">
    <source>
        <dbReference type="ARBA" id="ARBA00023052"/>
    </source>
</evidence>
<evidence type="ECO:0000259" key="4">
    <source>
        <dbReference type="Pfam" id="PF02776"/>
    </source>
</evidence>
<dbReference type="PANTHER" id="PTHR18968:SF86">
    <property type="entry name" value="ACETOLACTATE SYNTHASE LARGE SUBUNIT ILVX-RELATED"/>
    <property type="match status" value="1"/>
</dbReference>
<dbReference type="Pfam" id="PF02776">
    <property type="entry name" value="TPP_enzyme_N"/>
    <property type="match status" value="1"/>
</dbReference>
<dbReference type="GO" id="GO:0030976">
    <property type="term" value="F:thiamine pyrophosphate binding"/>
    <property type="evidence" value="ECO:0007669"/>
    <property type="project" value="InterPro"/>
</dbReference>
<evidence type="ECO:0000313" key="6">
    <source>
        <dbReference type="Proteomes" id="UP000676409"/>
    </source>
</evidence>
<protein>
    <submittedName>
        <fullName evidence="5">Acetolactate synthase large subunit</fullName>
    </submittedName>
</protein>
<keyword evidence="6" id="KW-1185">Reference proteome</keyword>
<dbReference type="Gene3D" id="3.40.50.970">
    <property type="match status" value="2"/>
</dbReference>
<reference evidence="5" key="1">
    <citation type="submission" date="2021-04" db="EMBL/GenBank/DDBJ databases">
        <title>The complete genome sequence of Caulobacter sp. S6.</title>
        <authorList>
            <person name="Tang Y."/>
            <person name="Ouyang W."/>
            <person name="Liu Q."/>
            <person name="Huang B."/>
            <person name="Guo Z."/>
            <person name="Lei P."/>
        </authorList>
    </citation>
    <scope>NUCLEOTIDE SEQUENCE</scope>
    <source>
        <strain evidence="5">S6</strain>
    </source>
</reference>
<dbReference type="Proteomes" id="UP000676409">
    <property type="component" value="Chromosome"/>
</dbReference>
<dbReference type="CDD" id="cd02002">
    <property type="entry name" value="TPP_BFDC"/>
    <property type="match status" value="1"/>
</dbReference>
<dbReference type="EMBL" id="CP073078">
    <property type="protein sequence ID" value="QUD90296.1"/>
    <property type="molecule type" value="Genomic_DNA"/>
</dbReference>
<feature type="domain" description="Thiamine pyrophosphate enzyme N-terminal TPP-binding" evidence="4">
    <location>
        <begin position="5"/>
        <end position="109"/>
    </location>
</feature>
<dbReference type="InterPro" id="IPR011766">
    <property type="entry name" value="TPP_enzyme_TPP-bd"/>
</dbReference>
<comment type="similarity">
    <text evidence="1">Belongs to the TPP enzyme family.</text>
</comment>
<evidence type="ECO:0000313" key="5">
    <source>
        <dbReference type="EMBL" id="QUD90296.1"/>
    </source>
</evidence>
<dbReference type="RefSeq" id="WP_211940347.1">
    <property type="nucleotide sequence ID" value="NZ_CP073078.1"/>
</dbReference>
<dbReference type="GO" id="GO:0050660">
    <property type="term" value="F:flavin adenine dinucleotide binding"/>
    <property type="evidence" value="ECO:0007669"/>
    <property type="project" value="TreeGrafter"/>
</dbReference>
<dbReference type="GO" id="GO:0044281">
    <property type="term" value="P:small molecule metabolic process"/>
    <property type="evidence" value="ECO:0007669"/>
    <property type="project" value="UniProtKB-ARBA"/>
</dbReference>
<feature type="domain" description="Thiamine pyrophosphate enzyme TPP-binding" evidence="3">
    <location>
        <begin position="377"/>
        <end position="514"/>
    </location>
</feature>
<dbReference type="CDD" id="cd07035">
    <property type="entry name" value="TPP_PYR_POX_like"/>
    <property type="match status" value="1"/>
</dbReference>
<dbReference type="InterPro" id="IPR029061">
    <property type="entry name" value="THDP-binding"/>
</dbReference>
<dbReference type="PANTHER" id="PTHR18968">
    <property type="entry name" value="THIAMINE PYROPHOSPHATE ENZYMES"/>
    <property type="match status" value="1"/>
</dbReference>
<dbReference type="AlphaFoldDB" id="A0A975G598"/>
<gene>
    <name evidence="5" type="ORF">KCG34_10730</name>
</gene>
<dbReference type="InterPro" id="IPR012001">
    <property type="entry name" value="Thiamin_PyroP_enz_TPP-bd_dom"/>
</dbReference>
<dbReference type="Pfam" id="PF02775">
    <property type="entry name" value="TPP_enzyme_C"/>
    <property type="match status" value="1"/>
</dbReference>
<proteinExistence type="inferred from homology"/>
<evidence type="ECO:0000256" key="1">
    <source>
        <dbReference type="ARBA" id="ARBA00007812"/>
    </source>
</evidence>
<dbReference type="GO" id="GO:0003984">
    <property type="term" value="F:acetolactate synthase activity"/>
    <property type="evidence" value="ECO:0007669"/>
    <property type="project" value="TreeGrafter"/>
</dbReference>
<dbReference type="NCBIfam" id="NF005760">
    <property type="entry name" value="PRK07586.1"/>
    <property type="match status" value="1"/>
</dbReference>
<organism evidence="5 6">
    <name type="scientific">Phenylobacterium montanum</name>
    <dbReference type="NCBI Taxonomy" id="2823693"/>
    <lineage>
        <taxon>Bacteria</taxon>
        <taxon>Pseudomonadati</taxon>
        <taxon>Pseudomonadota</taxon>
        <taxon>Alphaproteobacteria</taxon>
        <taxon>Caulobacterales</taxon>
        <taxon>Caulobacteraceae</taxon>
        <taxon>Phenylobacterium</taxon>
    </lineage>
</organism>
<sequence length="518" mass="53690">MTETMNGAVALLRTAEALGAQVCFANPGTTELVLVRALEEVTAIRPVLGLFEGVCTGAADGYARVSGRPALTLLHLGPGFANGVANLHNARRAHSAIINIIGDHATWHLPFDAPLTSDIESLASPVSGAVIRLNSAAHVASDVAAAFRKAASPPGAIVTLIAPTDVMEGSAPEVVAAPSPDLRPAAQVPEGQVAACAQLMAKPGPLVLLIGGAALGERGLRAAARIQEASGARLLMEPYPAIVDLGGDLPHLERLAYFPDDVIRQLGDAKVILAGAREPISYFGYEGQPSQLVHADRLTELASPEDDTVLALEQLADKLGAAKTGPAPRAPAPAAPPPGFSPAAIVEALIALMPEGTIVSLEGSTLGGPFLQQAHRARRHRVMTNTGGAIGQGLPCAVGAAIACPEARVISLQSDGSAHYTLQALWTMAREGLPITVIIAANHRYGILQTELRRSGADLDQPVLDRLTQLDQPRADWVALAQGYGVQAVRAADAESFRAALQQGLDLAGPFLIQAELP</sequence>
<keyword evidence="2" id="KW-0786">Thiamine pyrophosphate</keyword>
<dbReference type="SUPFAM" id="SSF52518">
    <property type="entry name" value="Thiamin diphosphate-binding fold (THDP-binding)"/>
    <property type="match status" value="2"/>
</dbReference>
<dbReference type="KEGG" id="caul:KCG34_10730"/>
<evidence type="ECO:0000259" key="3">
    <source>
        <dbReference type="Pfam" id="PF02775"/>
    </source>
</evidence>
<accession>A0A975G598</accession>
<dbReference type="InterPro" id="IPR045229">
    <property type="entry name" value="TPP_enz"/>
</dbReference>